<comment type="similarity">
    <text evidence="5">Belongs to the protein kinase superfamily. Ser/Thr protein kinase family. GCN2 subfamily.</text>
</comment>
<dbReference type="InterPro" id="IPR050339">
    <property type="entry name" value="CC_SR_Kinase"/>
</dbReference>
<dbReference type="InterPro" id="IPR008271">
    <property type="entry name" value="Ser/Thr_kinase_AS"/>
</dbReference>
<proteinExistence type="inferred from homology"/>
<dbReference type="EMBL" id="JALJOU010000009">
    <property type="protein sequence ID" value="KAK9842028.1"/>
    <property type="molecule type" value="Genomic_DNA"/>
</dbReference>
<dbReference type="InterPro" id="IPR000719">
    <property type="entry name" value="Prot_kinase_dom"/>
</dbReference>
<keyword evidence="11" id="KW-1185">Reference proteome</keyword>
<sequence length="324" mass="33632">MLDFCCFIAAFITVEFVNVGQDSVLWPTLSSASKMLLGPTLSETKQRRKQAEAMRALAEARSLRCDVAEQESAIALLQAERDLQEELAFGALLGSGSFGEVAAAEHPTAGALAVKAAAFPGVLSASATPAGCAQFCARLAACADALETLVWEASFGAALAGCPHAVAPCAIVDHAAVDHGAWTLACRRVGDGSTLDTLIQRFAQSGHYMSSDLLLRIAEQMLTGLAGVHACGIAHLDFKPSNVLVAKGADGHVVCYVADFGLAVQLDLQGRATLPGERGTPGFVAPELAVGARAAVVTAATDVYSYGCTLRCLAMLLRSPLQAQ</sequence>
<dbReference type="InterPro" id="IPR011009">
    <property type="entry name" value="Kinase-like_dom_sf"/>
</dbReference>
<dbReference type="PROSITE" id="PS00107">
    <property type="entry name" value="PROTEIN_KINASE_ATP"/>
    <property type="match status" value="1"/>
</dbReference>
<dbReference type="Pfam" id="PF00069">
    <property type="entry name" value="Pkinase"/>
    <property type="match status" value="1"/>
</dbReference>
<gene>
    <name evidence="10" type="ORF">WJX81_004679</name>
</gene>
<evidence type="ECO:0000256" key="4">
    <source>
        <dbReference type="ARBA" id="ARBA00022840"/>
    </source>
</evidence>
<keyword evidence="3" id="KW-0418">Kinase</keyword>
<reference evidence="10 11" key="1">
    <citation type="journal article" date="2024" name="Nat. Commun.">
        <title>Phylogenomics reveals the evolutionary origins of lichenization in chlorophyte algae.</title>
        <authorList>
            <person name="Puginier C."/>
            <person name="Libourel C."/>
            <person name="Otte J."/>
            <person name="Skaloud P."/>
            <person name="Haon M."/>
            <person name="Grisel S."/>
            <person name="Petersen M."/>
            <person name="Berrin J.G."/>
            <person name="Delaux P.M."/>
            <person name="Dal Grande F."/>
            <person name="Keller J."/>
        </authorList>
    </citation>
    <scope>NUCLEOTIDE SEQUENCE [LARGE SCALE GENOMIC DNA]</scope>
    <source>
        <strain evidence="10 11">SAG 245.80</strain>
    </source>
</reference>
<feature type="coiled-coil region" evidence="8">
    <location>
        <begin position="41"/>
        <end position="87"/>
    </location>
</feature>
<dbReference type="SMART" id="SM00220">
    <property type="entry name" value="S_TKc"/>
    <property type="match status" value="1"/>
</dbReference>
<evidence type="ECO:0000256" key="5">
    <source>
        <dbReference type="ARBA" id="ARBA00037982"/>
    </source>
</evidence>
<evidence type="ECO:0000256" key="3">
    <source>
        <dbReference type="ARBA" id="ARBA00022777"/>
    </source>
</evidence>
<evidence type="ECO:0000256" key="8">
    <source>
        <dbReference type="SAM" id="Coils"/>
    </source>
</evidence>
<dbReference type="Proteomes" id="UP001445335">
    <property type="component" value="Unassembled WGS sequence"/>
</dbReference>
<dbReference type="PROSITE" id="PS50011">
    <property type="entry name" value="PROTEIN_KINASE_DOM"/>
    <property type="match status" value="1"/>
</dbReference>
<keyword evidence="1" id="KW-0808">Transferase</keyword>
<protein>
    <recommendedName>
        <fullName evidence="9">Protein kinase domain-containing protein</fullName>
    </recommendedName>
</protein>
<dbReference type="GO" id="GO:0005524">
    <property type="term" value="F:ATP binding"/>
    <property type="evidence" value="ECO:0007669"/>
    <property type="project" value="UniProtKB-UniRule"/>
</dbReference>
<keyword evidence="4 6" id="KW-0067">ATP-binding</keyword>
<dbReference type="GO" id="GO:0004674">
    <property type="term" value="F:protein serine/threonine kinase activity"/>
    <property type="evidence" value="ECO:0007669"/>
    <property type="project" value="UniProtKB-KW"/>
</dbReference>
<dbReference type="AlphaFoldDB" id="A0AAW1S9C2"/>
<evidence type="ECO:0000256" key="2">
    <source>
        <dbReference type="ARBA" id="ARBA00022741"/>
    </source>
</evidence>
<evidence type="ECO:0000256" key="1">
    <source>
        <dbReference type="ARBA" id="ARBA00022679"/>
    </source>
</evidence>
<dbReference type="PROSITE" id="PS00108">
    <property type="entry name" value="PROTEIN_KINASE_ST"/>
    <property type="match status" value="1"/>
</dbReference>
<dbReference type="InterPro" id="IPR017441">
    <property type="entry name" value="Protein_kinase_ATP_BS"/>
</dbReference>
<dbReference type="PANTHER" id="PTHR11042">
    <property type="entry name" value="EUKARYOTIC TRANSLATION INITIATION FACTOR 2-ALPHA KINASE EIF2-ALPHA KINASE -RELATED"/>
    <property type="match status" value="1"/>
</dbReference>
<evidence type="ECO:0000256" key="7">
    <source>
        <dbReference type="RuleBase" id="RU000304"/>
    </source>
</evidence>
<feature type="domain" description="Protein kinase" evidence="9">
    <location>
        <begin position="87"/>
        <end position="324"/>
    </location>
</feature>
<organism evidence="10 11">
    <name type="scientific">Elliptochloris bilobata</name>
    <dbReference type="NCBI Taxonomy" id="381761"/>
    <lineage>
        <taxon>Eukaryota</taxon>
        <taxon>Viridiplantae</taxon>
        <taxon>Chlorophyta</taxon>
        <taxon>core chlorophytes</taxon>
        <taxon>Trebouxiophyceae</taxon>
        <taxon>Trebouxiophyceae incertae sedis</taxon>
        <taxon>Elliptochloris clade</taxon>
        <taxon>Elliptochloris</taxon>
    </lineage>
</organism>
<accession>A0AAW1S9C2</accession>
<feature type="binding site" evidence="6">
    <location>
        <position position="115"/>
    </location>
    <ligand>
        <name>ATP</name>
        <dbReference type="ChEBI" id="CHEBI:30616"/>
    </ligand>
</feature>
<dbReference type="GO" id="GO:0005634">
    <property type="term" value="C:nucleus"/>
    <property type="evidence" value="ECO:0007669"/>
    <property type="project" value="TreeGrafter"/>
</dbReference>
<name>A0AAW1S9C2_9CHLO</name>
<evidence type="ECO:0000313" key="10">
    <source>
        <dbReference type="EMBL" id="KAK9842028.1"/>
    </source>
</evidence>
<keyword evidence="8" id="KW-0175">Coiled coil</keyword>
<dbReference type="Gene3D" id="1.10.510.10">
    <property type="entry name" value="Transferase(Phosphotransferase) domain 1"/>
    <property type="match status" value="1"/>
</dbReference>
<dbReference type="GO" id="GO:0005737">
    <property type="term" value="C:cytoplasm"/>
    <property type="evidence" value="ECO:0007669"/>
    <property type="project" value="TreeGrafter"/>
</dbReference>
<keyword evidence="2 6" id="KW-0547">Nucleotide-binding</keyword>
<dbReference type="SUPFAM" id="SSF56112">
    <property type="entry name" value="Protein kinase-like (PK-like)"/>
    <property type="match status" value="1"/>
</dbReference>
<evidence type="ECO:0000259" key="9">
    <source>
        <dbReference type="PROSITE" id="PS50011"/>
    </source>
</evidence>
<comment type="caution">
    <text evidence="10">The sequence shown here is derived from an EMBL/GenBank/DDBJ whole genome shotgun (WGS) entry which is preliminary data.</text>
</comment>
<evidence type="ECO:0000313" key="11">
    <source>
        <dbReference type="Proteomes" id="UP001445335"/>
    </source>
</evidence>
<evidence type="ECO:0000256" key="6">
    <source>
        <dbReference type="PROSITE-ProRule" id="PRU10141"/>
    </source>
</evidence>
<keyword evidence="7" id="KW-0723">Serine/threonine-protein kinase</keyword>